<name>A0AC34G074_9BILA</name>
<evidence type="ECO:0000313" key="2">
    <source>
        <dbReference type="WBParaSite" id="ES5_v2.g23129.t1"/>
    </source>
</evidence>
<reference evidence="2" key="1">
    <citation type="submission" date="2022-11" db="UniProtKB">
        <authorList>
            <consortium name="WormBaseParasite"/>
        </authorList>
    </citation>
    <scope>IDENTIFICATION</scope>
</reference>
<evidence type="ECO:0000313" key="1">
    <source>
        <dbReference type="Proteomes" id="UP000887579"/>
    </source>
</evidence>
<proteinExistence type="predicted"/>
<dbReference type="WBParaSite" id="ES5_v2.g23129.t1">
    <property type="protein sequence ID" value="ES5_v2.g23129.t1"/>
    <property type="gene ID" value="ES5_v2.g23129"/>
</dbReference>
<accession>A0AC34G074</accession>
<sequence length="83" mass="9385">MNCFKIIFFLVIFCVQLLFLDPTIAAKLGRNNENDSILDGNDKIDKQRPLFTDALLADEKAEGIQEEDDLRLRGNGEINISLT</sequence>
<protein>
    <submittedName>
        <fullName evidence="2">Uncharacterized protein</fullName>
    </submittedName>
</protein>
<dbReference type="Proteomes" id="UP000887579">
    <property type="component" value="Unplaced"/>
</dbReference>
<organism evidence="1 2">
    <name type="scientific">Panagrolaimus sp. ES5</name>
    <dbReference type="NCBI Taxonomy" id="591445"/>
    <lineage>
        <taxon>Eukaryota</taxon>
        <taxon>Metazoa</taxon>
        <taxon>Ecdysozoa</taxon>
        <taxon>Nematoda</taxon>
        <taxon>Chromadorea</taxon>
        <taxon>Rhabditida</taxon>
        <taxon>Tylenchina</taxon>
        <taxon>Panagrolaimomorpha</taxon>
        <taxon>Panagrolaimoidea</taxon>
        <taxon>Panagrolaimidae</taxon>
        <taxon>Panagrolaimus</taxon>
    </lineage>
</organism>